<dbReference type="HOGENOM" id="CLU_1525450_0_0_1"/>
<reference evidence="2 3" key="1">
    <citation type="journal article" date="2012" name="BMC Genomics">
        <title>Tools to kill: Genome of one of the most destructive plant pathogenic fungi Macrophomina phaseolina.</title>
        <authorList>
            <person name="Islam M.S."/>
            <person name="Haque M.S."/>
            <person name="Islam M.M."/>
            <person name="Emdad E.M."/>
            <person name="Halim A."/>
            <person name="Hossen Q.M.M."/>
            <person name="Hossain M.Z."/>
            <person name="Ahmed B."/>
            <person name="Rahim S."/>
            <person name="Rahman M.S."/>
            <person name="Alam M.M."/>
            <person name="Hou S."/>
            <person name="Wan X."/>
            <person name="Saito J.A."/>
            <person name="Alam M."/>
        </authorList>
    </citation>
    <scope>NUCLEOTIDE SEQUENCE [LARGE SCALE GENOMIC DNA]</scope>
    <source>
        <strain evidence="2 3">MS6</strain>
    </source>
</reference>
<evidence type="ECO:0000313" key="2">
    <source>
        <dbReference type="EMBL" id="EKG15276.1"/>
    </source>
</evidence>
<dbReference type="STRING" id="1126212.K2QZ61"/>
<dbReference type="Proteomes" id="UP000007129">
    <property type="component" value="Unassembled WGS sequence"/>
</dbReference>
<gene>
    <name evidence="2" type="ORF">MPH_07525</name>
</gene>
<comment type="caution">
    <text evidence="2">The sequence shown here is derived from an EMBL/GenBank/DDBJ whole genome shotgun (WGS) entry which is preliminary data.</text>
</comment>
<evidence type="ECO:0000313" key="3">
    <source>
        <dbReference type="Proteomes" id="UP000007129"/>
    </source>
</evidence>
<dbReference type="AlphaFoldDB" id="K2QZ61"/>
<dbReference type="OrthoDB" id="3945582at2759"/>
<feature type="region of interest" description="Disordered" evidence="1">
    <location>
        <begin position="102"/>
        <end position="124"/>
    </location>
</feature>
<protein>
    <submittedName>
        <fullName evidence="2">Uncharacterized protein</fullName>
    </submittedName>
</protein>
<evidence type="ECO:0000256" key="1">
    <source>
        <dbReference type="SAM" id="MobiDB-lite"/>
    </source>
</evidence>
<feature type="compositionally biased region" description="Basic and acidic residues" evidence="1">
    <location>
        <begin position="107"/>
        <end position="116"/>
    </location>
</feature>
<organism evidence="2 3">
    <name type="scientific">Macrophomina phaseolina (strain MS6)</name>
    <name type="common">Charcoal rot fungus</name>
    <dbReference type="NCBI Taxonomy" id="1126212"/>
    <lineage>
        <taxon>Eukaryota</taxon>
        <taxon>Fungi</taxon>
        <taxon>Dikarya</taxon>
        <taxon>Ascomycota</taxon>
        <taxon>Pezizomycotina</taxon>
        <taxon>Dothideomycetes</taxon>
        <taxon>Dothideomycetes incertae sedis</taxon>
        <taxon>Botryosphaeriales</taxon>
        <taxon>Botryosphaeriaceae</taxon>
        <taxon>Macrophomina</taxon>
    </lineage>
</organism>
<dbReference type="InParanoid" id="K2QZ61"/>
<name>K2QZ61_MACPH</name>
<dbReference type="VEuPathDB" id="FungiDB:MPH_07525"/>
<sequence>MLTGLYEFEDSMSFIADRKSISAEAGIAAEIMALFNIPVRASANAKVGNSHITRSKLVGKSVWAAQYQLLDVQYFRTRSKDRNGPLPPLTLPLQLKKIWSPGQMRDSSAKHEDPTKRNNTTTLRLSNITSSQYQDPDENEQVFWRRLAEVEAKWNGGILIDDESDYEEAKNVELEW</sequence>
<dbReference type="EMBL" id="AHHD01000320">
    <property type="protein sequence ID" value="EKG15276.1"/>
    <property type="molecule type" value="Genomic_DNA"/>
</dbReference>
<accession>K2QZ61</accession>
<proteinExistence type="predicted"/>
<dbReference type="eggNOG" id="ENOG502SH9B">
    <property type="taxonomic scope" value="Eukaryota"/>
</dbReference>